<sequence>MELTKEERALLVELTDFGIPLSEVITDIHFSHPKASISQKYSMAENLVISVLEKGIVYLCKLTLENTNDNLYEVNSSTIMSIDEATEHIANPLNWEQYQEQSDKSILFELGPTELGEKILDEIFAVKNGN</sequence>
<evidence type="ECO:0000313" key="2">
    <source>
        <dbReference type="Proteomes" id="UP000093366"/>
    </source>
</evidence>
<gene>
    <name evidence="1" type="ORF">A7985_07520</name>
</gene>
<evidence type="ECO:0000313" key="1">
    <source>
        <dbReference type="EMBL" id="OCQ23780.1"/>
    </source>
</evidence>
<dbReference type="Proteomes" id="UP000093366">
    <property type="component" value="Unassembled WGS sequence"/>
</dbReference>
<dbReference type="EMBL" id="MAUJ01000001">
    <property type="protein sequence ID" value="OCQ23780.1"/>
    <property type="molecule type" value="Genomic_DNA"/>
</dbReference>
<name>A0A1C0TWT4_9GAMM</name>
<dbReference type="RefSeq" id="WP_065789793.1">
    <property type="nucleotide sequence ID" value="NZ_MAUJ01000001.1"/>
</dbReference>
<accession>A0A1C0TWT4</accession>
<comment type="caution">
    <text evidence="1">The sequence shown here is derived from an EMBL/GenBank/DDBJ whole genome shotgun (WGS) entry which is preliminary data.</text>
</comment>
<protein>
    <submittedName>
        <fullName evidence="1">Uncharacterized protein</fullName>
    </submittedName>
</protein>
<proteinExistence type="predicted"/>
<organism evidence="1 2">
    <name type="scientific">Pseudoalteromonas luteoviolacea</name>
    <dbReference type="NCBI Taxonomy" id="43657"/>
    <lineage>
        <taxon>Bacteria</taxon>
        <taxon>Pseudomonadati</taxon>
        <taxon>Pseudomonadota</taxon>
        <taxon>Gammaproteobacteria</taxon>
        <taxon>Alteromonadales</taxon>
        <taxon>Pseudoalteromonadaceae</taxon>
        <taxon>Pseudoalteromonas</taxon>
    </lineage>
</organism>
<dbReference type="AlphaFoldDB" id="A0A1C0TWT4"/>
<dbReference type="OrthoDB" id="6291296at2"/>
<reference evidence="2" key="1">
    <citation type="submission" date="2016-07" db="EMBL/GenBank/DDBJ databases">
        <authorList>
            <person name="Florea S."/>
            <person name="Webb J.S."/>
            <person name="Jaromczyk J."/>
            <person name="Schardl C.L."/>
        </authorList>
    </citation>
    <scope>NUCLEOTIDE SEQUENCE [LARGE SCALE GENOMIC DNA]</scope>
    <source>
        <strain evidence="2">IPB1</strain>
    </source>
</reference>